<accession>A0A316KYN1</accession>
<proteinExistence type="predicted"/>
<dbReference type="EMBL" id="QGEG01000003">
    <property type="protein sequence ID" value="PWL37935.1"/>
    <property type="molecule type" value="Genomic_DNA"/>
</dbReference>
<name>A0A316KYN1_9FLAO</name>
<evidence type="ECO:0000313" key="2">
    <source>
        <dbReference type="Proteomes" id="UP000245762"/>
    </source>
</evidence>
<reference evidence="1 2" key="1">
    <citation type="submission" date="2018-05" db="EMBL/GenBank/DDBJ databases">
        <title>Complete genome sequence of Flagellimonas aquimarina ECD12 isolated from seaweed Ecklonia cava.</title>
        <authorList>
            <person name="Choi S."/>
            <person name="Seong C."/>
        </authorList>
    </citation>
    <scope>NUCLEOTIDE SEQUENCE [LARGE SCALE GENOMIC DNA]</scope>
    <source>
        <strain evidence="1 2">ECD12</strain>
    </source>
</reference>
<dbReference type="Proteomes" id="UP000245762">
    <property type="component" value="Unassembled WGS sequence"/>
</dbReference>
<dbReference type="RefSeq" id="WP_109664353.1">
    <property type="nucleotide sequence ID" value="NZ_QGEG01000003.1"/>
</dbReference>
<sequence length="132" mass="15174">MEKIKMTNTCDKNTVWQEKQIDNTVPDEVKSDSFEEGDAWGQARSIRDLMLSLGFTRQQWEALCTGKCTNDTKQCLPKEIVRTQTDNLIIQKITMDLPNGKKRTMYWALVSTRPGTMKIKATDCECVTVPYF</sequence>
<evidence type="ECO:0000313" key="1">
    <source>
        <dbReference type="EMBL" id="PWL37935.1"/>
    </source>
</evidence>
<protein>
    <submittedName>
        <fullName evidence="1">Uncharacterized protein</fullName>
    </submittedName>
</protein>
<keyword evidence="2" id="KW-1185">Reference proteome</keyword>
<gene>
    <name evidence="1" type="ORF">DKG77_14350</name>
</gene>
<dbReference type="AlphaFoldDB" id="A0A316KYN1"/>
<organism evidence="1 2">
    <name type="scientific">Flagellimonas aquimarina</name>
    <dbReference type="NCBI Taxonomy" id="2201895"/>
    <lineage>
        <taxon>Bacteria</taxon>
        <taxon>Pseudomonadati</taxon>
        <taxon>Bacteroidota</taxon>
        <taxon>Flavobacteriia</taxon>
        <taxon>Flavobacteriales</taxon>
        <taxon>Flavobacteriaceae</taxon>
        <taxon>Flagellimonas</taxon>
    </lineage>
</organism>
<comment type="caution">
    <text evidence="1">The sequence shown here is derived from an EMBL/GenBank/DDBJ whole genome shotgun (WGS) entry which is preliminary data.</text>
</comment>